<evidence type="ECO:0000313" key="3">
    <source>
        <dbReference type="Proteomes" id="UP000593565"/>
    </source>
</evidence>
<proteinExistence type="predicted"/>
<dbReference type="Proteomes" id="UP000593565">
    <property type="component" value="Unassembled WGS sequence"/>
</dbReference>
<name>A0A7J6ABV9_AMEME</name>
<feature type="compositionally biased region" description="Polar residues" evidence="1">
    <location>
        <begin position="41"/>
        <end position="50"/>
    </location>
</feature>
<dbReference type="EMBL" id="JAAGNN010000014">
    <property type="protein sequence ID" value="KAF4080323.1"/>
    <property type="molecule type" value="Genomic_DNA"/>
</dbReference>
<gene>
    <name evidence="2" type="ORF">AMELA_G00169000</name>
</gene>
<evidence type="ECO:0000256" key="1">
    <source>
        <dbReference type="SAM" id="MobiDB-lite"/>
    </source>
</evidence>
<dbReference type="AlphaFoldDB" id="A0A7J6ABV9"/>
<protein>
    <submittedName>
        <fullName evidence="2">Uncharacterized protein</fullName>
    </submittedName>
</protein>
<accession>A0A7J6ABV9</accession>
<keyword evidence="3" id="KW-1185">Reference proteome</keyword>
<comment type="caution">
    <text evidence="2">The sequence shown here is derived from an EMBL/GenBank/DDBJ whole genome shotgun (WGS) entry which is preliminary data.</text>
</comment>
<evidence type="ECO:0000313" key="2">
    <source>
        <dbReference type="EMBL" id="KAF4080323.1"/>
    </source>
</evidence>
<sequence>MFLLRQSKTKTKPRSFRVWCSRTSCGSGSTVLLFSTSFCSSGTENPQETFSKPELNAPDQNDVKQSLA</sequence>
<feature type="region of interest" description="Disordered" evidence="1">
    <location>
        <begin position="41"/>
        <end position="68"/>
    </location>
</feature>
<reference evidence="2 3" key="1">
    <citation type="submission" date="2020-02" db="EMBL/GenBank/DDBJ databases">
        <title>A chromosome-scale genome assembly of the black bullhead catfish (Ameiurus melas).</title>
        <authorList>
            <person name="Wen M."/>
            <person name="Zham M."/>
            <person name="Cabau C."/>
            <person name="Klopp C."/>
            <person name="Donnadieu C."/>
            <person name="Roques C."/>
            <person name="Bouchez O."/>
            <person name="Lampietro C."/>
            <person name="Jouanno E."/>
            <person name="Herpin A."/>
            <person name="Louis A."/>
            <person name="Berthelot C."/>
            <person name="Parey E."/>
            <person name="Roest-Crollius H."/>
            <person name="Braasch I."/>
            <person name="Postlethwait J."/>
            <person name="Robinson-Rechavi M."/>
            <person name="Echchiki A."/>
            <person name="Begum T."/>
            <person name="Montfort J."/>
            <person name="Schartl M."/>
            <person name="Bobe J."/>
            <person name="Guiguen Y."/>
        </authorList>
    </citation>
    <scope>NUCLEOTIDE SEQUENCE [LARGE SCALE GENOMIC DNA]</scope>
    <source>
        <strain evidence="2">M_S1</strain>
        <tissue evidence="2">Blood</tissue>
    </source>
</reference>
<organism evidence="2 3">
    <name type="scientific">Ameiurus melas</name>
    <name type="common">Black bullhead</name>
    <name type="synonym">Silurus melas</name>
    <dbReference type="NCBI Taxonomy" id="219545"/>
    <lineage>
        <taxon>Eukaryota</taxon>
        <taxon>Metazoa</taxon>
        <taxon>Chordata</taxon>
        <taxon>Craniata</taxon>
        <taxon>Vertebrata</taxon>
        <taxon>Euteleostomi</taxon>
        <taxon>Actinopterygii</taxon>
        <taxon>Neopterygii</taxon>
        <taxon>Teleostei</taxon>
        <taxon>Ostariophysi</taxon>
        <taxon>Siluriformes</taxon>
        <taxon>Ictaluridae</taxon>
        <taxon>Ameiurus</taxon>
    </lineage>
</organism>